<accession>A0ABY1N3C9</accession>
<reference evidence="1 2" key="1">
    <citation type="submission" date="2017-05" db="EMBL/GenBank/DDBJ databases">
        <authorList>
            <person name="Varghese N."/>
            <person name="Submissions S."/>
        </authorList>
    </citation>
    <scope>NUCLEOTIDE SEQUENCE [LARGE SCALE GENOMIC DNA]</scope>
    <source>
        <strain evidence="1 2">DSM 45139</strain>
    </source>
</reference>
<sequence>MTLQNRTASRRSVSEDTAERALRDLDDRHFTEVMLRELRRRRTFARVADQVDGALRAARFPIGDPFRPPADPAAAARRAMIASAVHSAVLQVPHACSTEACEILIERGVVPGSTPADALRTFARDGRLIVLRGDRRWVYPRFQLDHFDPRDPDNIVAVINRMLDAGHYPESATAWWTAPADSLPDRRSPTGLLGQDHATLRQLAAGYAAAAGL</sequence>
<proteinExistence type="predicted"/>
<name>A0ABY1N3C9_9ACTN</name>
<evidence type="ECO:0008006" key="3">
    <source>
        <dbReference type="Google" id="ProtNLM"/>
    </source>
</evidence>
<evidence type="ECO:0000313" key="2">
    <source>
        <dbReference type="Proteomes" id="UP000315460"/>
    </source>
</evidence>
<gene>
    <name evidence="1" type="ORF">SAMN06265174_103322</name>
</gene>
<keyword evidence="2" id="KW-1185">Reference proteome</keyword>
<protein>
    <recommendedName>
        <fullName evidence="3">Antitoxin Xre/MbcA/ParS-like toxin-binding domain-containing protein</fullName>
    </recommendedName>
</protein>
<dbReference type="Proteomes" id="UP000315460">
    <property type="component" value="Unassembled WGS sequence"/>
</dbReference>
<evidence type="ECO:0000313" key="1">
    <source>
        <dbReference type="EMBL" id="SMO68111.1"/>
    </source>
</evidence>
<comment type="caution">
    <text evidence="1">The sequence shown here is derived from an EMBL/GenBank/DDBJ whole genome shotgun (WGS) entry which is preliminary data.</text>
</comment>
<dbReference type="EMBL" id="FXTG01000003">
    <property type="protein sequence ID" value="SMO68111.1"/>
    <property type="molecule type" value="Genomic_DNA"/>
</dbReference>
<organism evidence="1 2">
    <name type="scientific">Dietzia kunjamensis subsp. schimae</name>
    <dbReference type="NCBI Taxonomy" id="498198"/>
    <lineage>
        <taxon>Bacteria</taxon>
        <taxon>Bacillati</taxon>
        <taxon>Actinomycetota</taxon>
        <taxon>Actinomycetes</taxon>
        <taxon>Mycobacteriales</taxon>
        <taxon>Dietziaceae</taxon>
        <taxon>Dietzia</taxon>
    </lineage>
</organism>
<dbReference type="RefSeq" id="WP_154829941.1">
    <property type="nucleotide sequence ID" value="NZ_BAAAQH010000012.1"/>
</dbReference>